<gene>
    <name evidence="3" type="ORF">Vbra_22993</name>
</gene>
<dbReference type="EMBL" id="CDMY01000660">
    <property type="protein sequence ID" value="CEM28812.1"/>
    <property type="molecule type" value="Genomic_DNA"/>
</dbReference>
<feature type="compositionally biased region" description="Acidic residues" evidence="1">
    <location>
        <begin position="474"/>
        <end position="493"/>
    </location>
</feature>
<feature type="compositionally biased region" description="Acidic residues" evidence="1">
    <location>
        <begin position="564"/>
        <end position="592"/>
    </location>
</feature>
<evidence type="ECO:0000313" key="4">
    <source>
        <dbReference type="Proteomes" id="UP000041254"/>
    </source>
</evidence>
<feature type="compositionally biased region" description="Basic and acidic residues" evidence="1">
    <location>
        <begin position="1"/>
        <end position="17"/>
    </location>
</feature>
<dbReference type="AlphaFoldDB" id="A0A0G4GGQ0"/>
<feature type="region of interest" description="Disordered" evidence="1">
    <location>
        <begin position="352"/>
        <end position="394"/>
    </location>
</feature>
<dbReference type="STRING" id="1169540.A0A0G4GGQ0"/>
<dbReference type="SUPFAM" id="SSF117281">
    <property type="entry name" value="Kelch motif"/>
    <property type="match status" value="2"/>
</dbReference>
<evidence type="ECO:0000256" key="1">
    <source>
        <dbReference type="SAM" id="MobiDB-lite"/>
    </source>
</evidence>
<evidence type="ECO:0000259" key="2">
    <source>
        <dbReference type="Pfam" id="PF13422"/>
    </source>
</evidence>
<feature type="compositionally biased region" description="Basic residues" evidence="1">
    <location>
        <begin position="355"/>
        <end position="364"/>
    </location>
</feature>
<dbReference type="InterPro" id="IPR025183">
    <property type="entry name" value="DUF4110"/>
</dbReference>
<proteinExistence type="predicted"/>
<dbReference type="Gene3D" id="2.120.10.80">
    <property type="entry name" value="Kelch-type beta propeller"/>
    <property type="match status" value="1"/>
</dbReference>
<feature type="region of interest" description="Disordered" evidence="1">
    <location>
        <begin position="708"/>
        <end position="731"/>
    </location>
</feature>
<reference evidence="3 4" key="1">
    <citation type="submission" date="2014-11" db="EMBL/GenBank/DDBJ databases">
        <authorList>
            <person name="Zhu J."/>
            <person name="Qi W."/>
            <person name="Song R."/>
        </authorList>
    </citation>
    <scope>NUCLEOTIDE SEQUENCE [LARGE SCALE GENOMIC DNA]</scope>
</reference>
<name>A0A0G4GGQ0_VITBC</name>
<evidence type="ECO:0000313" key="3">
    <source>
        <dbReference type="EMBL" id="CEM28812.1"/>
    </source>
</evidence>
<dbReference type="PANTHER" id="PTHR46063:SF1">
    <property type="entry name" value="KELCH DOMAIN-CONTAINING PROTEIN 4"/>
    <property type="match status" value="1"/>
</dbReference>
<dbReference type="Proteomes" id="UP000041254">
    <property type="component" value="Unassembled WGS sequence"/>
</dbReference>
<dbReference type="Pfam" id="PF13422">
    <property type="entry name" value="DUF4110"/>
    <property type="match status" value="1"/>
</dbReference>
<dbReference type="OMA" id="RIGFSTC"/>
<dbReference type="InterPro" id="IPR052588">
    <property type="entry name" value="Kelch_domain_protein"/>
</dbReference>
<dbReference type="OrthoDB" id="4447at2759"/>
<feature type="compositionally biased region" description="Polar residues" evidence="1">
    <location>
        <begin position="451"/>
        <end position="468"/>
    </location>
</feature>
<sequence>MGKKKEAGSKAAKDAKKQKQQAKAQKKRQKELGGDDDEDLDAILAELDAQEAKKNAITVTPCDQPGPRTGASLTLIPSGELVLFGGEYYDGQRPRVYNDLYKWNVEKGEWRRVEGAGPKPRVSHQTVLFKDDLYVFGGEFCTLYEFHHFRDLWRFDCKANAWSVVETTGTSPSPRSGHRMVVWRNFLVLFGGFYETVRETKYFNDLYYLNLQNLQWTKVEYGPHEQVPAPRSGTLMCLYPGGDCLYIYGGYSKNRDAGKIHQDCWMLNLKPLAGGGGRPHWERVGKKGNPPSIRASASSVVHKNLAIVFGGVYDEDDGGLSMTSVYYNDLYAFDMERRRWYQLALRKKASDQADKKKKRTRKKAKDGASEVDESEAGDGGEEEEDDEEDDEIIRDDDDDLFVAKEGTFGYIDQFGKLVRIRIDDADLPPDLDAALEESKKADTQAAPTEGDTPSQQDTEPSTDQPTSPDTDENKGDEDQDEGEGEDGEGDEGDWVTNQLKPEVDTPLPRINAMLAMKGHTLYVYGGLVELGKREVTLDDCWALDLNKREKWECVLKGRLDEQTWLDESDDEDEEDEGDESDNGDEGDGETDDESQRAGKGKAGDIKSIREEMTKLKEQLNVDDLKTTPQLGENLRHFFERTRDHWTDLFIKEEAAKAEEASSSSSEPPPVRHHRDVKEIRREAFVLCEERYEALRPLLRRLAELEEEQNEWEAVEGKKAGAGAADRRKGGK</sequence>
<protein>
    <recommendedName>
        <fullName evidence="2">DUF4110 domain-containing protein</fullName>
    </recommendedName>
</protein>
<dbReference type="VEuPathDB" id="CryptoDB:Vbra_22993"/>
<feature type="compositionally biased region" description="Basic residues" evidence="1">
    <location>
        <begin position="18"/>
        <end position="29"/>
    </location>
</feature>
<feature type="region of interest" description="Disordered" evidence="1">
    <location>
        <begin position="564"/>
        <end position="606"/>
    </location>
</feature>
<dbReference type="PhylomeDB" id="A0A0G4GGQ0"/>
<feature type="region of interest" description="Disordered" evidence="1">
    <location>
        <begin position="655"/>
        <end position="674"/>
    </location>
</feature>
<feature type="region of interest" description="Disordered" evidence="1">
    <location>
        <begin position="1"/>
        <end position="41"/>
    </location>
</feature>
<accession>A0A0G4GGQ0</accession>
<feature type="compositionally biased region" description="Basic and acidic residues" evidence="1">
    <location>
        <begin position="714"/>
        <end position="731"/>
    </location>
</feature>
<feature type="domain" description="DUF4110" evidence="2">
    <location>
        <begin position="620"/>
        <end position="715"/>
    </location>
</feature>
<feature type="region of interest" description="Disordered" evidence="1">
    <location>
        <begin position="438"/>
        <end position="505"/>
    </location>
</feature>
<dbReference type="InParanoid" id="A0A0G4GGQ0"/>
<keyword evidence="4" id="KW-1185">Reference proteome</keyword>
<dbReference type="Pfam" id="PF24681">
    <property type="entry name" value="Kelch_KLHDC2_KLHL20_DRC7"/>
    <property type="match status" value="1"/>
</dbReference>
<dbReference type="InterPro" id="IPR015915">
    <property type="entry name" value="Kelch-typ_b-propeller"/>
</dbReference>
<dbReference type="PANTHER" id="PTHR46063">
    <property type="entry name" value="KELCH DOMAIN-CONTAINING PROTEIN"/>
    <property type="match status" value="1"/>
</dbReference>
<feature type="compositionally biased region" description="Basic and acidic residues" evidence="1">
    <location>
        <begin position="593"/>
        <end position="606"/>
    </location>
</feature>
<feature type="compositionally biased region" description="Acidic residues" evidence="1">
    <location>
        <begin position="369"/>
        <end position="394"/>
    </location>
</feature>
<organism evidence="3 4">
    <name type="scientific">Vitrella brassicaformis (strain CCMP3155)</name>
    <dbReference type="NCBI Taxonomy" id="1169540"/>
    <lineage>
        <taxon>Eukaryota</taxon>
        <taxon>Sar</taxon>
        <taxon>Alveolata</taxon>
        <taxon>Colpodellida</taxon>
        <taxon>Vitrellaceae</taxon>
        <taxon>Vitrella</taxon>
    </lineage>
</organism>
<dbReference type="FunCoup" id="A0A0G4GGQ0">
    <property type="interactions" value="80"/>
</dbReference>